<keyword evidence="5" id="KW-1185">Reference proteome</keyword>
<organism evidence="4 5">
    <name type="scientific">Pantoea alhagi</name>
    <dbReference type="NCBI Taxonomy" id="1891675"/>
    <lineage>
        <taxon>Bacteria</taxon>
        <taxon>Pseudomonadati</taxon>
        <taxon>Pseudomonadota</taxon>
        <taxon>Gammaproteobacteria</taxon>
        <taxon>Enterobacterales</taxon>
        <taxon>Erwiniaceae</taxon>
        <taxon>Pantoea</taxon>
    </lineage>
</organism>
<feature type="region of interest" description="Disordered" evidence="1">
    <location>
        <begin position="26"/>
        <end position="45"/>
    </location>
</feature>
<dbReference type="Pfam" id="PF12834">
    <property type="entry name" value="Phage_int_SAM_2"/>
    <property type="match status" value="1"/>
</dbReference>
<name>A0A1W6B2R6_9GAMM</name>
<reference evidence="4 5" key="1">
    <citation type="submission" date="2017-02" db="EMBL/GenBank/DDBJ databases">
        <title>Complete genome sequence of the drought resistance-promoting endophyte Pantoea alhagi LTYR-11Z.</title>
        <authorList>
            <person name="Zhang L."/>
        </authorList>
    </citation>
    <scope>NUCLEOTIDE SEQUENCE [LARGE SCALE GENOMIC DNA]</scope>
    <source>
        <strain evidence="4 5">LTYR-11Z</strain>
    </source>
</reference>
<sequence>MSKLSREMKTLAKHVGGSFKTVHDRIQNKPVTRHPRHSQPSRSGTVPACRMAVRSHFATYCIVLLKLVISLPYIVCDSPCSRYHFAHCIPQLNSCLCIFAVWLRSPRGFHD</sequence>
<keyword evidence="2" id="KW-1133">Transmembrane helix</keyword>
<dbReference type="Proteomes" id="UP000192900">
    <property type="component" value="Chromosome"/>
</dbReference>
<dbReference type="EMBL" id="CP019706">
    <property type="protein sequence ID" value="ARJ41364.1"/>
    <property type="molecule type" value="Genomic_DNA"/>
</dbReference>
<proteinExistence type="predicted"/>
<accession>A0A1W6B2R6</accession>
<feature type="domain" description="Putative integrase N-terminal" evidence="3">
    <location>
        <begin position="1"/>
        <end position="27"/>
    </location>
</feature>
<dbReference type="STRING" id="1891675.B1H58_04625"/>
<protein>
    <recommendedName>
        <fullName evidence="3">Putative integrase N-terminal domain-containing protein</fullName>
    </recommendedName>
</protein>
<evidence type="ECO:0000313" key="4">
    <source>
        <dbReference type="EMBL" id="ARJ41364.1"/>
    </source>
</evidence>
<dbReference type="InterPro" id="IPR024457">
    <property type="entry name" value="Putative_integrase_N"/>
</dbReference>
<evidence type="ECO:0000256" key="2">
    <source>
        <dbReference type="SAM" id="Phobius"/>
    </source>
</evidence>
<evidence type="ECO:0000256" key="1">
    <source>
        <dbReference type="SAM" id="MobiDB-lite"/>
    </source>
</evidence>
<evidence type="ECO:0000313" key="5">
    <source>
        <dbReference type="Proteomes" id="UP000192900"/>
    </source>
</evidence>
<dbReference type="KEGG" id="palh:B1H58_04625"/>
<keyword evidence="2" id="KW-0812">Transmembrane</keyword>
<gene>
    <name evidence="4" type="ORF">B1H58_04625</name>
</gene>
<evidence type="ECO:0000259" key="3">
    <source>
        <dbReference type="Pfam" id="PF12834"/>
    </source>
</evidence>
<dbReference type="AlphaFoldDB" id="A0A1W6B2R6"/>
<keyword evidence="2" id="KW-0472">Membrane</keyword>
<dbReference type="RefSeq" id="WP_418304138.1">
    <property type="nucleotide sequence ID" value="NZ_CP019706.1"/>
</dbReference>
<feature type="transmembrane region" description="Helical" evidence="2">
    <location>
        <begin position="57"/>
        <end position="75"/>
    </location>
</feature>